<accession>A0A645EKI5</accession>
<evidence type="ECO:0000313" key="1">
    <source>
        <dbReference type="EMBL" id="MPN01639.1"/>
    </source>
</evidence>
<sequence>MDHGRQRLGPDFGQIAFFRFADGEGQCFFRRVKLCVDAGFVASGVDAVPAEVLEKHRIQSVQAIRRPAVADGQTLIAQSGWDAVGSQQGGEQVAFGVAIAGFVNQYIRGFTCHRIQFEVRTVTDFITDEFEAATHQIVSGCRFPREISGDSKDARVVEINVSTGGEVSLHRLLISVRCVGLTDQTILQGIRASSS</sequence>
<protein>
    <submittedName>
        <fullName evidence="1">Uncharacterized protein</fullName>
    </submittedName>
</protein>
<proteinExistence type="predicted"/>
<reference evidence="1" key="1">
    <citation type="submission" date="2019-08" db="EMBL/GenBank/DDBJ databases">
        <authorList>
            <person name="Kucharzyk K."/>
            <person name="Murdoch R.W."/>
            <person name="Higgins S."/>
            <person name="Loffler F."/>
        </authorList>
    </citation>
    <scope>NUCLEOTIDE SEQUENCE</scope>
</reference>
<gene>
    <name evidence="1" type="ORF">SDC9_148849</name>
</gene>
<comment type="caution">
    <text evidence="1">The sequence shown here is derived from an EMBL/GenBank/DDBJ whole genome shotgun (WGS) entry which is preliminary data.</text>
</comment>
<name>A0A645EKI5_9ZZZZ</name>
<organism evidence="1">
    <name type="scientific">bioreactor metagenome</name>
    <dbReference type="NCBI Taxonomy" id="1076179"/>
    <lineage>
        <taxon>unclassified sequences</taxon>
        <taxon>metagenomes</taxon>
        <taxon>ecological metagenomes</taxon>
    </lineage>
</organism>
<dbReference type="EMBL" id="VSSQ01047631">
    <property type="protein sequence ID" value="MPN01639.1"/>
    <property type="molecule type" value="Genomic_DNA"/>
</dbReference>
<dbReference type="AlphaFoldDB" id="A0A645EKI5"/>